<dbReference type="Gene3D" id="3.40.50.300">
    <property type="entry name" value="P-loop containing nucleotide triphosphate hydrolases"/>
    <property type="match status" value="1"/>
</dbReference>
<dbReference type="SUPFAM" id="SSF52540">
    <property type="entry name" value="P-loop containing nucleoside triphosphate hydrolases"/>
    <property type="match status" value="1"/>
</dbReference>
<feature type="domain" description="Type II secretion system protein GspE N-terminal" evidence="5">
    <location>
        <begin position="60"/>
        <end position="136"/>
    </location>
</feature>
<gene>
    <name evidence="6" type="ORF">UU03_C0004G0010</name>
</gene>
<evidence type="ECO:0000313" key="7">
    <source>
        <dbReference type="Proteomes" id="UP000034613"/>
    </source>
</evidence>
<keyword evidence="3" id="KW-0067">ATP-binding</keyword>
<dbReference type="Pfam" id="PF00437">
    <property type="entry name" value="T2SSE"/>
    <property type="match status" value="1"/>
</dbReference>
<dbReference type="InterPro" id="IPR027417">
    <property type="entry name" value="P-loop_NTPase"/>
</dbReference>
<comment type="caution">
    <text evidence="6">The sequence shown here is derived from an EMBL/GenBank/DDBJ whole genome shotgun (WGS) entry which is preliminary data.</text>
</comment>
<name>A0A0G0SF78_9BACT</name>
<dbReference type="EMBL" id="LBZB01000004">
    <property type="protein sequence ID" value="KKR63439.1"/>
    <property type="molecule type" value="Genomic_DNA"/>
</dbReference>
<dbReference type="Proteomes" id="UP000034613">
    <property type="component" value="Unassembled WGS sequence"/>
</dbReference>
<feature type="domain" description="Bacterial type II secretion system protein E" evidence="4">
    <location>
        <begin position="164"/>
        <end position="552"/>
    </location>
</feature>
<dbReference type="PATRIC" id="fig|1618554.3.peg.122"/>
<accession>A0A0G0SF78</accession>
<evidence type="ECO:0000313" key="6">
    <source>
        <dbReference type="EMBL" id="KKR63439.1"/>
    </source>
</evidence>
<organism evidence="6 7">
    <name type="scientific">Candidatus Woesebacteria bacterium GW2011_GWA1_40_45</name>
    <dbReference type="NCBI Taxonomy" id="1618554"/>
    <lineage>
        <taxon>Bacteria</taxon>
        <taxon>Candidatus Woeseibacteriota</taxon>
    </lineage>
</organism>
<dbReference type="GO" id="GO:0016887">
    <property type="term" value="F:ATP hydrolysis activity"/>
    <property type="evidence" value="ECO:0007669"/>
    <property type="project" value="TreeGrafter"/>
</dbReference>
<dbReference type="InterPro" id="IPR001482">
    <property type="entry name" value="T2SS/T4SS_dom"/>
</dbReference>
<sequence>MGLPNDKIKEIVVKNGLISNENLTRALEYIKNTKASLLSTLVENNYVSEEKLGQAIASYYNVPFVTLSKLAIPPEVAKIIPERVGRRVKAVVFFRGADGVKVALSDPGSKAILSMVARKTGQRAIPYFAFEKDIESTSGLYKRALQKTINELLQAYLKQAGVGGEAPISKVVDELIMAAYDDRASDIHIEPEEKDSLIRFRIDGVLQDMVQIPPALHERVVARIKVLSNLRTDEHLSAQDGKMQMRLPEEDLDIRVSIIPVAEGEKVVLRLLSSRSREYTLVDLGMNPNDLGKVTKAYNKSYGMILSTGPTGSGKTTTIYAILKILNTREKNIMTIEDPIEYRILGANQVQVNAKTNLTFANGLRSILRQDPNIIFVGEIRDAETAGIAVNAALTGHLVLSTLHTNDAATAIPRLSDMKVEPFLVASTVNVIIAQRLIREICSGCKSQMEIDFEELSKSIPEEAITKYLGKGPKLTTYQGKGCKLCRNTGYQGRIGIFEVLEVTKEIRKLIVAKSDADLIGQEAIKSGMKTMLEDGLEKVAKGLTTIEEVVRATKMEIS</sequence>
<dbReference type="GO" id="GO:0005524">
    <property type="term" value="F:ATP binding"/>
    <property type="evidence" value="ECO:0007669"/>
    <property type="project" value="UniProtKB-KW"/>
</dbReference>
<reference evidence="6 7" key="1">
    <citation type="journal article" date="2015" name="Nature">
        <title>rRNA introns, odd ribosomes, and small enigmatic genomes across a large radiation of phyla.</title>
        <authorList>
            <person name="Brown C.T."/>
            <person name="Hug L.A."/>
            <person name="Thomas B.C."/>
            <person name="Sharon I."/>
            <person name="Castelle C.J."/>
            <person name="Singh A."/>
            <person name="Wilkins M.J."/>
            <person name="Williams K.H."/>
            <person name="Banfield J.F."/>
        </authorList>
    </citation>
    <scope>NUCLEOTIDE SEQUENCE [LARGE SCALE GENOMIC DNA]</scope>
</reference>
<proteinExistence type="inferred from homology"/>
<dbReference type="Pfam" id="PF05157">
    <property type="entry name" value="MshEN"/>
    <property type="match status" value="1"/>
</dbReference>
<protein>
    <submittedName>
        <fullName evidence="6">General secretory pathway protein E</fullName>
    </submittedName>
</protein>
<evidence type="ECO:0000259" key="5">
    <source>
        <dbReference type="Pfam" id="PF05157"/>
    </source>
</evidence>
<dbReference type="SUPFAM" id="SSF160246">
    <property type="entry name" value="EspE N-terminal domain-like"/>
    <property type="match status" value="1"/>
</dbReference>
<dbReference type="PANTHER" id="PTHR30258:SF3">
    <property type="entry name" value="SLL1921 PROTEIN"/>
    <property type="match status" value="1"/>
</dbReference>
<dbReference type="CDD" id="cd01129">
    <property type="entry name" value="PulE-GspE-like"/>
    <property type="match status" value="1"/>
</dbReference>
<evidence type="ECO:0000256" key="2">
    <source>
        <dbReference type="ARBA" id="ARBA00022741"/>
    </source>
</evidence>
<comment type="similarity">
    <text evidence="1">Belongs to the GSP E family.</text>
</comment>
<dbReference type="PANTHER" id="PTHR30258">
    <property type="entry name" value="TYPE II SECRETION SYSTEM PROTEIN GSPE-RELATED"/>
    <property type="match status" value="1"/>
</dbReference>
<evidence type="ECO:0000259" key="4">
    <source>
        <dbReference type="Pfam" id="PF00437"/>
    </source>
</evidence>
<dbReference type="AlphaFoldDB" id="A0A0G0SF78"/>
<evidence type="ECO:0000256" key="3">
    <source>
        <dbReference type="ARBA" id="ARBA00022840"/>
    </source>
</evidence>
<evidence type="ECO:0000256" key="1">
    <source>
        <dbReference type="ARBA" id="ARBA00006611"/>
    </source>
</evidence>
<dbReference type="GO" id="GO:0005886">
    <property type="term" value="C:plasma membrane"/>
    <property type="evidence" value="ECO:0007669"/>
    <property type="project" value="TreeGrafter"/>
</dbReference>
<dbReference type="FunFam" id="3.40.50.300:FF:000398">
    <property type="entry name" value="Type IV pilus assembly ATPase PilB"/>
    <property type="match status" value="1"/>
</dbReference>
<dbReference type="InterPro" id="IPR007831">
    <property type="entry name" value="T2SS_GspE_N"/>
</dbReference>
<dbReference type="Gene3D" id="3.30.450.90">
    <property type="match status" value="1"/>
</dbReference>
<keyword evidence="2" id="KW-0547">Nucleotide-binding</keyword>
<dbReference type="Gene3D" id="3.30.300.160">
    <property type="entry name" value="Type II secretion system, protein E, N-terminal domain"/>
    <property type="match status" value="1"/>
</dbReference>
<dbReference type="InterPro" id="IPR037257">
    <property type="entry name" value="T2SS_E_N_sf"/>
</dbReference>